<evidence type="ECO:0000256" key="8">
    <source>
        <dbReference type="SAM" id="Phobius"/>
    </source>
</evidence>
<dbReference type="InterPro" id="IPR044851">
    <property type="entry name" value="Wax_synthase"/>
</dbReference>
<evidence type="ECO:0000256" key="9">
    <source>
        <dbReference type="SAM" id="SignalP"/>
    </source>
</evidence>
<dbReference type="OrthoDB" id="1077582at2759"/>
<dbReference type="AlphaFoldDB" id="A0A9P5Y1P0"/>
<evidence type="ECO:0000256" key="6">
    <source>
        <dbReference type="ARBA" id="ARBA00022989"/>
    </source>
</evidence>
<keyword evidence="4 11" id="KW-0808">Transferase</keyword>
<feature type="transmembrane region" description="Helical" evidence="8">
    <location>
        <begin position="287"/>
        <end position="311"/>
    </location>
</feature>
<feature type="chain" id="PRO_5040122934" evidence="9">
    <location>
        <begin position="21"/>
        <end position="373"/>
    </location>
</feature>
<dbReference type="Pfam" id="PF13813">
    <property type="entry name" value="MBOAT_2"/>
    <property type="match status" value="1"/>
</dbReference>
<accession>A0A9P5Y1P0</accession>
<comment type="caution">
    <text evidence="11">The sequence shown here is derived from an EMBL/GenBank/DDBJ whole genome shotgun (WGS) entry which is preliminary data.</text>
</comment>
<evidence type="ECO:0000313" key="11">
    <source>
        <dbReference type="EMBL" id="KAF9459746.1"/>
    </source>
</evidence>
<feature type="transmembrane region" description="Helical" evidence="8">
    <location>
        <begin position="138"/>
        <end position="157"/>
    </location>
</feature>
<evidence type="ECO:0000256" key="4">
    <source>
        <dbReference type="ARBA" id="ARBA00022679"/>
    </source>
</evidence>
<feature type="domain" description="Wax synthase" evidence="10">
    <location>
        <begin position="213"/>
        <end position="279"/>
    </location>
</feature>
<keyword evidence="12" id="KW-1185">Reference proteome</keyword>
<dbReference type="InterPro" id="IPR032805">
    <property type="entry name" value="Wax_synthase_dom"/>
</dbReference>
<reference evidence="11" key="1">
    <citation type="submission" date="2020-11" db="EMBL/GenBank/DDBJ databases">
        <authorList>
            <consortium name="DOE Joint Genome Institute"/>
            <person name="Ahrendt S."/>
            <person name="Riley R."/>
            <person name="Andreopoulos W."/>
            <person name="Labutti K."/>
            <person name="Pangilinan J."/>
            <person name="Ruiz-Duenas F.J."/>
            <person name="Barrasa J.M."/>
            <person name="Sanchez-Garcia M."/>
            <person name="Camarero S."/>
            <person name="Miyauchi S."/>
            <person name="Serrano A."/>
            <person name="Linde D."/>
            <person name="Babiker R."/>
            <person name="Drula E."/>
            <person name="Ayuso-Fernandez I."/>
            <person name="Pacheco R."/>
            <person name="Padilla G."/>
            <person name="Ferreira P."/>
            <person name="Barriuso J."/>
            <person name="Kellner H."/>
            <person name="Castanera R."/>
            <person name="Alfaro M."/>
            <person name="Ramirez L."/>
            <person name="Pisabarro A.G."/>
            <person name="Kuo A."/>
            <person name="Tritt A."/>
            <person name="Lipzen A."/>
            <person name="He G."/>
            <person name="Yan M."/>
            <person name="Ng V."/>
            <person name="Cullen D."/>
            <person name="Martin F."/>
            <person name="Rosso M.-N."/>
            <person name="Henrissat B."/>
            <person name="Hibbett D."/>
            <person name="Martinez A.T."/>
            <person name="Grigoriev I.V."/>
        </authorList>
    </citation>
    <scope>NUCLEOTIDE SEQUENCE</scope>
    <source>
        <strain evidence="11">CBS 247.69</strain>
    </source>
</reference>
<evidence type="ECO:0000256" key="2">
    <source>
        <dbReference type="ARBA" id="ARBA00005179"/>
    </source>
</evidence>
<keyword evidence="5 8" id="KW-0812">Transmembrane</keyword>
<keyword evidence="7 8" id="KW-0472">Membrane</keyword>
<feature type="transmembrane region" description="Helical" evidence="8">
    <location>
        <begin position="323"/>
        <end position="343"/>
    </location>
</feature>
<feature type="transmembrane region" description="Helical" evidence="8">
    <location>
        <begin position="177"/>
        <end position="207"/>
    </location>
</feature>
<organism evidence="11 12">
    <name type="scientific">Collybia nuda</name>
    <dbReference type="NCBI Taxonomy" id="64659"/>
    <lineage>
        <taxon>Eukaryota</taxon>
        <taxon>Fungi</taxon>
        <taxon>Dikarya</taxon>
        <taxon>Basidiomycota</taxon>
        <taxon>Agaricomycotina</taxon>
        <taxon>Agaricomycetes</taxon>
        <taxon>Agaricomycetidae</taxon>
        <taxon>Agaricales</taxon>
        <taxon>Tricholomatineae</taxon>
        <taxon>Clitocybaceae</taxon>
        <taxon>Collybia</taxon>
    </lineage>
</organism>
<feature type="signal peptide" evidence="9">
    <location>
        <begin position="1"/>
        <end position="20"/>
    </location>
</feature>
<protein>
    <submittedName>
        <fullName evidence="11">Membrane bound O-acyl transferase family-domain-containing protein</fullName>
    </submittedName>
</protein>
<keyword evidence="9" id="KW-0732">Signal</keyword>
<dbReference type="GO" id="GO:0006629">
    <property type="term" value="P:lipid metabolic process"/>
    <property type="evidence" value="ECO:0007669"/>
    <property type="project" value="InterPro"/>
</dbReference>
<evidence type="ECO:0000259" key="10">
    <source>
        <dbReference type="Pfam" id="PF13813"/>
    </source>
</evidence>
<name>A0A9P5Y1P0_9AGAR</name>
<comment type="subcellular location">
    <subcellularLocation>
        <location evidence="1">Membrane</location>
        <topology evidence="1">Multi-pass membrane protein</topology>
    </subcellularLocation>
</comment>
<evidence type="ECO:0000256" key="3">
    <source>
        <dbReference type="ARBA" id="ARBA00007282"/>
    </source>
</evidence>
<dbReference type="PANTHER" id="PTHR31595">
    <property type="entry name" value="LONG-CHAIN-ALCOHOL O-FATTY-ACYLTRANSFERASE 3-RELATED"/>
    <property type="match status" value="1"/>
</dbReference>
<feature type="transmembrane region" description="Helical" evidence="8">
    <location>
        <begin position="263"/>
        <end position="281"/>
    </location>
</feature>
<sequence>MRLSLIPHVLIFFLLILSLAMKPSPYRWLIWPVITSCVFAQLYNNPTNDPRVDALLRTALLAYTFVASDYIILTDVQHELHQDGWHEPISSAPMSVRIQWAIELLCNPRGVGWSHEPKSALPPRPQHLTRSRFIMSQLSWLALYILAADIGNTLTVHTCVFTKHSVPMALQPWHWRVFGVVLFTMCSVSYISMIHITLSIISVGLGISDPQSWPYMFGKWTETYTVRNFWSRTWHQILRRFLYSHGKHLARCLHLPTGSKGSALVQLFTAFIISGIIHIHPAETRPMYFFIAQAFVIIFEEIIITVAKRAGYTSLSKLHKAMGYSWVLCWFTLSIPGFLDAMIESGLVDSPFDIGIASSILRLLPKHTTFSHC</sequence>
<dbReference type="GO" id="GO:0008374">
    <property type="term" value="F:O-acyltransferase activity"/>
    <property type="evidence" value="ECO:0007669"/>
    <property type="project" value="InterPro"/>
</dbReference>
<keyword evidence="6 8" id="KW-1133">Transmembrane helix</keyword>
<evidence type="ECO:0000256" key="7">
    <source>
        <dbReference type="ARBA" id="ARBA00023136"/>
    </source>
</evidence>
<dbReference type="GO" id="GO:0016020">
    <property type="term" value="C:membrane"/>
    <property type="evidence" value="ECO:0007669"/>
    <property type="project" value="UniProtKB-SubCell"/>
</dbReference>
<dbReference type="EMBL" id="MU150311">
    <property type="protein sequence ID" value="KAF9459746.1"/>
    <property type="molecule type" value="Genomic_DNA"/>
</dbReference>
<dbReference type="PANTHER" id="PTHR31595:SF57">
    <property type="entry name" value="OS04G0481900 PROTEIN"/>
    <property type="match status" value="1"/>
</dbReference>
<gene>
    <name evidence="11" type="ORF">BDZ94DRAFT_1312125</name>
</gene>
<evidence type="ECO:0000256" key="5">
    <source>
        <dbReference type="ARBA" id="ARBA00022692"/>
    </source>
</evidence>
<dbReference type="Proteomes" id="UP000807353">
    <property type="component" value="Unassembled WGS sequence"/>
</dbReference>
<evidence type="ECO:0000313" key="12">
    <source>
        <dbReference type="Proteomes" id="UP000807353"/>
    </source>
</evidence>
<comment type="similarity">
    <text evidence="3">Belongs to the wax synthase family.</text>
</comment>
<comment type="pathway">
    <text evidence="2">Secondary metabolite biosynthesis.</text>
</comment>
<evidence type="ECO:0000256" key="1">
    <source>
        <dbReference type="ARBA" id="ARBA00004141"/>
    </source>
</evidence>
<proteinExistence type="inferred from homology"/>